<accession>A0A2M9BIN8</accession>
<evidence type="ECO:0000313" key="2">
    <source>
        <dbReference type="EMBL" id="PJJ57782.1"/>
    </source>
</evidence>
<dbReference type="InterPro" id="IPR050320">
    <property type="entry name" value="N5-glutamine_MTase"/>
</dbReference>
<dbReference type="OrthoDB" id="9800643at2"/>
<dbReference type="SMART" id="SM01022">
    <property type="entry name" value="ASCH"/>
    <property type="match status" value="1"/>
</dbReference>
<comment type="caution">
    <text evidence="2">The sequence shown here is derived from an EMBL/GenBank/DDBJ whole genome shotgun (WGS) entry which is preliminary data.</text>
</comment>
<dbReference type="InterPro" id="IPR007848">
    <property type="entry name" value="Small_mtfrase_dom"/>
</dbReference>
<dbReference type="Gene3D" id="3.10.400.10">
    <property type="entry name" value="Sulfate adenylyltransferase"/>
    <property type="match status" value="1"/>
</dbReference>
<dbReference type="RefSeq" id="WP_157805129.1">
    <property type="nucleotide sequence ID" value="NZ_PGEZ01000001.1"/>
</dbReference>
<dbReference type="PANTHER" id="PTHR18895">
    <property type="entry name" value="HEMK METHYLTRANSFERASE"/>
    <property type="match status" value="1"/>
</dbReference>
<dbReference type="CDD" id="cd02440">
    <property type="entry name" value="AdoMet_MTases"/>
    <property type="match status" value="1"/>
</dbReference>
<feature type="domain" description="ASCH" evidence="1">
    <location>
        <begin position="276"/>
        <end position="409"/>
    </location>
</feature>
<dbReference type="Pfam" id="PF05175">
    <property type="entry name" value="MTS"/>
    <property type="match status" value="1"/>
</dbReference>
<name>A0A2M9BIN8_9ACTN</name>
<dbReference type="InterPro" id="IPR022446">
    <property type="entry name" value="MeTrfrase_put"/>
</dbReference>
<evidence type="ECO:0000313" key="3">
    <source>
        <dbReference type="Proteomes" id="UP000230842"/>
    </source>
</evidence>
<dbReference type="InterPro" id="IPR015947">
    <property type="entry name" value="PUA-like_sf"/>
</dbReference>
<dbReference type="Gene3D" id="3.40.50.150">
    <property type="entry name" value="Vaccinia Virus protein VP39"/>
    <property type="match status" value="1"/>
</dbReference>
<dbReference type="GO" id="GO:0008168">
    <property type="term" value="F:methyltransferase activity"/>
    <property type="evidence" value="ECO:0007669"/>
    <property type="project" value="InterPro"/>
</dbReference>
<sequence length="411" mass="43072">MTGSRAERTDLDALAARLRAAGCVFAEDEARVLLSSAVDAAHLEEMTRRRVAGEPLEQIVGWVEFDGLRLAVAPGVFVPRRRTTVLAEAAVAAAPAGGTVLDLCCGVGAVGAVVEQRRPDCTVVAADLDPAAVACARRNLQRGVTYEGDLYDALPADLQSRVDVIAANAPYVPSADIATMPSEARDHERRLALDGGPDGVDVHRRVASGARSWLRPGGVVLIETSTAQVPWTAEALARQGLGAHVADLDLEVGTAVVGGTAPVPDLEPDDLPVCELAFPGPVRDRLVAAVLEGAKTSTTSLVAELLAAPGGGEGVTEPMPAVGQRWRLVDSAGSAVCVIETTDVAVRRLAEVDLAHVVDEGEGDSTVAQWRAGHAAFWESEPMRDALGDPAYVTDDDTLVVLERFRVTGRL</sequence>
<dbReference type="SUPFAM" id="SSF88697">
    <property type="entry name" value="PUA domain-like"/>
    <property type="match status" value="1"/>
</dbReference>
<dbReference type="EMBL" id="PGEZ01000001">
    <property type="protein sequence ID" value="PJJ57782.1"/>
    <property type="molecule type" value="Genomic_DNA"/>
</dbReference>
<dbReference type="InterPro" id="IPR029063">
    <property type="entry name" value="SAM-dependent_MTases_sf"/>
</dbReference>
<protein>
    <recommendedName>
        <fullName evidence="1">ASCH domain-containing protein</fullName>
    </recommendedName>
</protein>
<dbReference type="NCBIfam" id="TIGR03704">
    <property type="entry name" value="PrmC_rel_meth"/>
    <property type="match status" value="1"/>
</dbReference>
<proteinExistence type="predicted"/>
<evidence type="ECO:0000259" key="1">
    <source>
        <dbReference type="SMART" id="SM01022"/>
    </source>
</evidence>
<organism evidence="2 3">
    <name type="scientific">Mumia flava</name>
    <dbReference type="NCBI Taxonomy" id="1348852"/>
    <lineage>
        <taxon>Bacteria</taxon>
        <taxon>Bacillati</taxon>
        <taxon>Actinomycetota</taxon>
        <taxon>Actinomycetes</taxon>
        <taxon>Propionibacteriales</taxon>
        <taxon>Nocardioidaceae</taxon>
        <taxon>Mumia</taxon>
    </lineage>
</organism>
<gene>
    <name evidence="2" type="ORF">CLV56_2020</name>
</gene>
<dbReference type="Proteomes" id="UP000230842">
    <property type="component" value="Unassembled WGS sequence"/>
</dbReference>
<dbReference type="PANTHER" id="PTHR18895:SF74">
    <property type="entry name" value="MTRF1L RELEASE FACTOR GLUTAMINE METHYLTRANSFERASE"/>
    <property type="match status" value="1"/>
</dbReference>
<reference evidence="2 3" key="1">
    <citation type="submission" date="2017-11" db="EMBL/GenBank/DDBJ databases">
        <title>Genomic Encyclopedia of Archaeal and Bacterial Type Strains, Phase II (KMG-II): From Individual Species to Whole Genera.</title>
        <authorList>
            <person name="Goeker M."/>
        </authorList>
    </citation>
    <scope>NUCLEOTIDE SEQUENCE [LARGE SCALE GENOMIC DNA]</scope>
    <source>
        <strain evidence="2 3">DSM 27763</strain>
    </source>
</reference>
<dbReference type="AlphaFoldDB" id="A0A2M9BIN8"/>
<keyword evidence="3" id="KW-1185">Reference proteome</keyword>
<dbReference type="Pfam" id="PF04266">
    <property type="entry name" value="ASCH"/>
    <property type="match status" value="1"/>
</dbReference>
<dbReference type="InterPro" id="IPR007374">
    <property type="entry name" value="ASCH_domain"/>
</dbReference>
<dbReference type="SUPFAM" id="SSF53335">
    <property type="entry name" value="S-adenosyl-L-methionine-dependent methyltransferases"/>
    <property type="match status" value="1"/>
</dbReference>